<dbReference type="SUPFAM" id="SSF55073">
    <property type="entry name" value="Nucleotide cyclase"/>
    <property type="match status" value="1"/>
</dbReference>
<dbReference type="GO" id="GO:0035556">
    <property type="term" value="P:intracellular signal transduction"/>
    <property type="evidence" value="ECO:0007669"/>
    <property type="project" value="InterPro"/>
</dbReference>
<dbReference type="SUPFAM" id="SSF158472">
    <property type="entry name" value="HAMP domain-like"/>
    <property type="match status" value="1"/>
</dbReference>
<gene>
    <name evidence="7" type="ordered locus">MycrhN_0581</name>
</gene>
<feature type="transmembrane region" description="Helical" evidence="4">
    <location>
        <begin position="216"/>
        <end position="240"/>
    </location>
</feature>
<dbReference type="eggNOG" id="COG2114">
    <property type="taxonomic scope" value="Bacteria"/>
</dbReference>
<dbReference type="PATRIC" id="fig|710685.3.peg.586"/>
<dbReference type="STRING" id="710685.MycrhN_0581"/>
<dbReference type="PANTHER" id="PTHR43081">
    <property type="entry name" value="ADENYLATE CYCLASE, TERMINAL-DIFFERENTIATION SPECIFIC-RELATED"/>
    <property type="match status" value="1"/>
</dbReference>
<keyword evidence="8" id="KW-1185">Reference proteome</keyword>
<feature type="domain" description="HAMP" evidence="6">
    <location>
        <begin position="240"/>
        <end position="292"/>
    </location>
</feature>
<dbReference type="SMART" id="SM00044">
    <property type="entry name" value="CYCc"/>
    <property type="match status" value="1"/>
</dbReference>
<dbReference type="InterPro" id="IPR050697">
    <property type="entry name" value="Adenylyl/Guanylyl_Cyclase_3/4"/>
</dbReference>
<dbReference type="RefSeq" id="WP_014209039.1">
    <property type="nucleotide sequence ID" value="NC_016604.1"/>
</dbReference>
<evidence type="ECO:0000259" key="5">
    <source>
        <dbReference type="PROSITE" id="PS50125"/>
    </source>
</evidence>
<dbReference type="GO" id="GO:0016020">
    <property type="term" value="C:membrane"/>
    <property type="evidence" value="ECO:0007669"/>
    <property type="project" value="InterPro"/>
</dbReference>
<evidence type="ECO:0000256" key="3">
    <source>
        <dbReference type="ARBA" id="ARBA00022989"/>
    </source>
</evidence>
<dbReference type="InterPro" id="IPR001054">
    <property type="entry name" value="A/G_cyclase"/>
</dbReference>
<evidence type="ECO:0000256" key="4">
    <source>
        <dbReference type="SAM" id="Phobius"/>
    </source>
</evidence>
<feature type="transmembrane region" description="Helical" evidence="4">
    <location>
        <begin position="182"/>
        <end position="204"/>
    </location>
</feature>
<dbReference type="CDD" id="cd06225">
    <property type="entry name" value="HAMP"/>
    <property type="match status" value="1"/>
</dbReference>
<dbReference type="InterPro" id="IPR003660">
    <property type="entry name" value="HAMP_dom"/>
</dbReference>
<dbReference type="EMBL" id="CP003169">
    <property type="protein sequence ID" value="AEV71219.1"/>
    <property type="molecule type" value="Genomic_DNA"/>
</dbReference>
<dbReference type="AlphaFoldDB" id="G8RN87"/>
<dbReference type="GO" id="GO:0004016">
    <property type="term" value="F:adenylate cyclase activity"/>
    <property type="evidence" value="ECO:0007669"/>
    <property type="project" value="UniProtKB-ARBA"/>
</dbReference>
<evidence type="ECO:0000256" key="1">
    <source>
        <dbReference type="ARBA" id="ARBA00005381"/>
    </source>
</evidence>
<feature type="transmembrane region" description="Helical" evidence="4">
    <location>
        <begin position="106"/>
        <end position="126"/>
    </location>
</feature>
<dbReference type="Proteomes" id="UP000005442">
    <property type="component" value="Chromosome"/>
</dbReference>
<dbReference type="PANTHER" id="PTHR43081:SF1">
    <property type="entry name" value="ADENYLATE CYCLASE, TERMINAL-DIFFERENTIATION SPECIFIC"/>
    <property type="match status" value="1"/>
</dbReference>
<dbReference type="Gene3D" id="3.30.70.1230">
    <property type="entry name" value="Nucleotide cyclase"/>
    <property type="match status" value="1"/>
</dbReference>
<evidence type="ECO:0000256" key="2">
    <source>
        <dbReference type="ARBA" id="ARBA00022692"/>
    </source>
</evidence>
<evidence type="ECO:0000313" key="7">
    <source>
        <dbReference type="EMBL" id="AEV71219.1"/>
    </source>
</evidence>
<dbReference type="GO" id="GO:0006171">
    <property type="term" value="P:cAMP biosynthetic process"/>
    <property type="evidence" value="ECO:0007669"/>
    <property type="project" value="TreeGrafter"/>
</dbReference>
<feature type="transmembrane region" description="Helical" evidence="4">
    <location>
        <begin position="16"/>
        <end position="42"/>
    </location>
</feature>
<feature type="transmembrane region" description="Helical" evidence="4">
    <location>
        <begin position="48"/>
        <end position="67"/>
    </location>
</feature>
<proteinExistence type="inferred from homology"/>
<name>G8RN87_MYCRN</name>
<comment type="similarity">
    <text evidence="1">Belongs to the adenylyl cyclase class-3 family.</text>
</comment>
<keyword evidence="3 4" id="KW-1133">Transmembrane helix</keyword>
<evidence type="ECO:0000313" key="8">
    <source>
        <dbReference type="Proteomes" id="UP000005442"/>
    </source>
</evidence>
<accession>G8RN87</accession>
<sequence>MERIWQWIWDRYGPRYSWAVCAVAYLMALPNYLVLALIVVALEGSTHFVEAAIVTMVGLPVLVYALVRPGGSRIRPIELWAAGQEADRAKALDATYMVARSAVGRVLVNVVWGASLLVAVGVVVGAGEAKLVQYAILGAAMGAATYLPAVHNLVEALLRPARLSIIGDTGVGDALPRSRPSFATWSAVAVLAVAFAFAVLGATLADVIGRSDEMPVLAVAIGLALTLCFGIPLTVGSVFWPSLKPIRDLAAGTARVAVGDYGQRLPVVQDDDLGALAASFNRMQAGLAERQRLQVAFGSYVDPALAARLLEQGDDVFSGERREVTVMFIDIRDFTPFAEANSAEDTVARLNALFEIVVPAVVQAGGHVNKFLGDGALAVFGAPNDLAEHPDAAVNAAVLIHQRVADRFGGGMRIGIGINTGVVIAGTIGGGSKLEFTLIGDSVNVAARLEQLTKDIDDDILLSEQTVNALTSRPLELIDRGLHPVKGKSTAVRVFGLAER</sequence>
<organism evidence="7 8">
    <name type="scientific">Mycolicibacterium rhodesiae (strain NBB3)</name>
    <name type="common">Mycobacterium rhodesiae</name>
    <dbReference type="NCBI Taxonomy" id="710685"/>
    <lineage>
        <taxon>Bacteria</taxon>
        <taxon>Bacillati</taxon>
        <taxon>Actinomycetota</taxon>
        <taxon>Actinomycetes</taxon>
        <taxon>Mycobacteriales</taxon>
        <taxon>Mycobacteriaceae</taxon>
        <taxon>Mycolicibacterium</taxon>
    </lineage>
</organism>
<dbReference type="HOGENOM" id="CLU_562374_0_0_11"/>
<feature type="domain" description="Guanylate cyclase" evidence="5">
    <location>
        <begin position="325"/>
        <end position="450"/>
    </location>
</feature>
<dbReference type="Pfam" id="PF00211">
    <property type="entry name" value="Guanylate_cyc"/>
    <property type="match status" value="1"/>
</dbReference>
<dbReference type="PROSITE" id="PS50125">
    <property type="entry name" value="GUANYLATE_CYCLASE_2"/>
    <property type="match status" value="1"/>
</dbReference>
<evidence type="ECO:0000259" key="6">
    <source>
        <dbReference type="PROSITE" id="PS50885"/>
    </source>
</evidence>
<dbReference type="CDD" id="cd07302">
    <property type="entry name" value="CHD"/>
    <property type="match status" value="1"/>
</dbReference>
<dbReference type="Gene3D" id="1.10.8.500">
    <property type="entry name" value="HAMP domain in histidine kinase"/>
    <property type="match status" value="1"/>
</dbReference>
<dbReference type="PROSITE" id="PS50885">
    <property type="entry name" value="HAMP"/>
    <property type="match status" value="1"/>
</dbReference>
<dbReference type="InterPro" id="IPR029787">
    <property type="entry name" value="Nucleotide_cyclase"/>
</dbReference>
<protein>
    <submittedName>
        <fullName evidence="7">Family 3 adenylate cyclase</fullName>
    </submittedName>
</protein>
<dbReference type="SMART" id="SM00304">
    <property type="entry name" value="HAMP"/>
    <property type="match status" value="1"/>
</dbReference>
<dbReference type="OrthoDB" id="368920at2"/>
<dbReference type="KEGG" id="mrh:MycrhN_0581"/>
<keyword evidence="4" id="KW-0472">Membrane</keyword>
<dbReference type="Pfam" id="PF00672">
    <property type="entry name" value="HAMP"/>
    <property type="match status" value="1"/>
</dbReference>
<keyword evidence="2 4" id="KW-0812">Transmembrane</keyword>
<reference evidence="7 8" key="1">
    <citation type="submission" date="2011-12" db="EMBL/GenBank/DDBJ databases">
        <title>Complete sequence of Mycobacterium rhodesiae NBB3.</title>
        <authorList>
            <consortium name="US DOE Joint Genome Institute"/>
            <person name="Lucas S."/>
            <person name="Han J."/>
            <person name="Lapidus A."/>
            <person name="Cheng J.-F."/>
            <person name="Goodwin L."/>
            <person name="Pitluck S."/>
            <person name="Peters L."/>
            <person name="Mikhailova N."/>
            <person name="Gu W."/>
            <person name="Detter J.C."/>
            <person name="Han C."/>
            <person name="Tapia R."/>
            <person name="Land M."/>
            <person name="Hauser L."/>
            <person name="Kyrpides N."/>
            <person name="Ivanova N."/>
            <person name="Pagani I."/>
            <person name="Mattes T."/>
            <person name="Holmes A."/>
            <person name="Rutledge P."/>
            <person name="Paulsen I."/>
            <person name="Coleman N."/>
            <person name="Woyke T."/>
        </authorList>
    </citation>
    <scope>NUCLEOTIDE SEQUENCE [LARGE SCALE GENOMIC DNA]</scope>
    <source>
        <strain evidence="7 8">NBB3</strain>
    </source>
</reference>